<dbReference type="GO" id="GO:0003677">
    <property type="term" value="F:DNA binding"/>
    <property type="evidence" value="ECO:0007669"/>
    <property type="project" value="UniProtKB-KW"/>
</dbReference>
<dbReference type="AlphaFoldDB" id="A0A091BKJ8"/>
<keyword evidence="2" id="KW-0238">DNA-binding</keyword>
<dbReference type="STRING" id="1121015.GCA_000420545_01370"/>
<dbReference type="EMBL" id="AVCI01000001">
    <property type="protein sequence ID" value="KFN44835.1"/>
    <property type="molecule type" value="Genomic_DNA"/>
</dbReference>
<organism evidence="5 6">
    <name type="scientific">Arenimonas oryziterrae DSM 21050 = YC6267</name>
    <dbReference type="NCBI Taxonomy" id="1121015"/>
    <lineage>
        <taxon>Bacteria</taxon>
        <taxon>Pseudomonadati</taxon>
        <taxon>Pseudomonadota</taxon>
        <taxon>Gammaproteobacteria</taxon>
        <taxon>Lysobacterales</taxon>
        <taxon>Lysobacteraceae</taxon>
        <taxon>Arenimonas</taxon>
    </lineage>
</organism>
<dbReference type="RefSeq" id="WP_022969006.1">
    <property type="nucleotide sequence ID" value="NZ_ATVD01000002.1"/>
</dbReference>
<gene>
    <name evidence="5" type="ORF">N789_02125</name>
</gene>
<dbReference type="SUPFAM" id="SSF46785">
    <property type="entry name" value="Winged helix' DNA-binding domain"/>
    <property type="match status" value="1"/>
</dbReference>
<sequence>MIEQRQPLRRDVTTEVLERLLAGHLPVGRVNESELADDIGVSRTPLREALVVLEQRGLIDSAMGRGFLVRPLNREEAGELYPLLSVLEPFAFRLSADELRRQAPILRGILSDMAVAYSPDALLALSGEWSHVLVTACPNKKLRSMLEDLHRLAARYERATLERGFAVEAALGKHEAIVDALETGDVERACSLVAETWNDCLASLMQWLEPAPPMPVRKRRSLR</sequence>
<accession>A0A091BKJ8</accession>
<dbReference type="SMART" id="SM00345">
    <property type="entry name" value="HTH_GNTR"/>
    <property type="match status" value="1"/>
</dbReference>
<dbReference type="SUPFAM" id="SSF48008">
    <property type="entry name" value="GntR ligand-binding domain-like"/>
    <property type="match status" value="1"/>
</dbReference>
<dbReference type="GO" id="GO:0003700">
    <property type="term" value="F:DNA-binding transcription factor activity"/>
    <property type="evidence" value="ECO:0007669"/>
    <property type="project" value="InterPro"/>
</dbReference>
<dbReference type="PANTHER" id="PTHR43537:SF24">
    <property type="entry name" value="GLUCONATE OPERON TRANSCRIPTIONAL REPRESSOR"/>
    <property type="match status" value="1"/>
</dbReference>
<evidence type="ECO:0000313" key="6">
    <source>
        <dbReference type="Proteomes" id="UP000029385"/>
    </source>
</evidence>
<comment type="caution">
    <text evidence="5">The sequence shown here is derived from an EMBL/GenBank/DDBJ whole genome shotgun (WGS) entry which is preliminary data.</text>
</comment>
<dbReference type="Pfam" id="PF07729">
    <property type="entry name" value="FCD"/>
    <property type="match status" value="1"/>
</dbReference>
<proteinExistence type="predicted"/>
<dbReference type="InterPro" id="IPR011711">
    <property type="entry name" value="GntR_C"/>
</dbReference>
<evidence type="ECO:0000313" key="5">
    <source>
        <dbReference type="EMBL" id="KFN44835.1"/>
    </source>
</evidence>
<dbReference type="PRINTS" id="PR00035">
    <property type="entry name" value="HTHGNTR"/>
</dbReference>
<protein>
    <recommendedName>
        <fullName evidence="4">HTH gntR-type domain-containing protein</fullName>
    </recommendedName>
</protein>
<keyword evidence="3" id="KW-0804">Transcription</keyword>
<evidence type="ECO:0000259" key="4">
    <source>
        <dbReference type="PROSITE" id="PS50949"/>
    </source>
</evidence>
<dbReference type="InterPro" id="IPR000524">
    <property type="entry name" value="Tscrpt_reg_HTH_GntR"/>
</dbReference>
<dbReference type="eggNOG" id="COG1802">
    <property type="taxonomic scope" value="Bacteria"/>
</dbReference>
<reference evidence="5 6" key="1">
    <citation type="submission" date="2013-09" db="EMBL/GenBank/DDBJ databases">
        <title>Genome sequencing of Arenimonas oryziterrae.</title>
        <authorList>
            <person name="Chen F."/>
            <person name="Wang G."/>
        </authorList>
    </citation>
    <scope>NUCLEOTIDE SEQUENCE [LARGE SCALE GENOMIC DNA]</scope>
    <source>
        <strain evidence="5 6">YC6267</strain>
    </source>
</reference>
<feature type="domain" description="HTH gntR-type" evidence="4">
    <location>
        <begin position="6"/>
        <end position="72"/>
    </location>
</feature>
<keyword evidence="6" id="KW-1185">Reference proteome</keyword>
<dbReference type="PATRIC" id="fig|1121015.4.peg.420"/>
<dbReference type="InterPro" id="IPR036388">
    <property type="entry name" value="WH-like_DNA-bd_sf"/>
</dbReference>
<dbReference type="InterPro" id="IPR008920">
    <property type="entry name" value="TF_FadR/GntR_C"/>
</dbReference>
<dbReference type="OrthoDB" id="9799812at2"/>
<evidence type="ECO:0000256" key="1">
    <source>
        <dbReference type="ARBA" id="ARBA00023015"/>
    </source>
</evidence>
<dbReference type="Pfam" id="PF00392">
    <property type="entry name" value="GntR"/>
    <property type="match status" value="1"/>
</dbReference>
<dbReference type="PROSITE" id="PS50949">
    <property type="entry name" value="HTH_GNTR"/>
    <property type="match status" value="1"/>
</dbReference>
<dbReference type="InterPro" id="IPR036390">
    <property type="entry name" value="WH_DNA-bd_sf"/>
</dbReference>
<evidence type="ECO:0000256" key="2">
    <source>
        <dbReference type="ARBA" id="ARBA00023125"/>
    </source>
</evidence>
<dbReference type="Gene3D" id="1.20.120.530">
    <property type="entry name" value="GntR ligand-binding domain-like"/>
    <property type="match status" value="1"/>
</dbReference>
<dbReference type="Gene3D" id="1.10.10.10">
    <property type="entry name" value="Winged helix-like DNA-binding domain superfamily/Winged helix DNA-binding domain"/>
    <property type="match status" value="1"/>
</dbReference>
<evidence type="ECO:0000256" key="3">
    <source>
        <dbReference type="ARBA" id="ARBA00023163"/>
    </source>
</evidence>
<keyword evidence="1" id="KW-0805">Transcription regulation</keyword>
<dbReference type="PANTHER" id="PTHR43537">
    <property type="entry name" value="TRANSCRIPTIONAL REGULATOR, GNTR FAMILY"/>
    <property type="match status" value="1"/>
</dbReference>
<dbReference type="Proteomes" id="UP000029385">
    <property type="component" value="Unassembled WGS sequence"/>
</dbReference>
<dbReference type="SMART" id="SM00895">
    <property type="entry name" value="FCD"/>
    <property type="match status" value="1"/>
</dbReference>
<name>A0A091BKJ8_9GAMM</name>